<organism evidence="7 8">
    <name type="scientific">Acinetobacter apis</name>
    <dbReference type="NCBI Taxonomy" id="1229165"/>
    <lineage>
        <taxon>Bacteria</taxon>
        <taxon>Pseudomonadati</taxon>
        <taxon>Pseudomonadota</taxon>
        <taxon>Gammaproteobacteria</taxon>
        <taxon>Moraxellales</taxon>
        <taxon>Moraxellaceae</taxon>
        <taxon>Acinetobacter</taxon>
    </lineage>
</organism>
<dbReference type="Pfam" id="PF04932">
    <property type="entry name" value="Wzy_C"/>
    <property type="match status" value="1"/>
</dbReference>
<feature type="transmembrane region" description="Helical" evidence="5">
    <location>
        <begin position="65"/>
        <end position="83"/>
    </location>
</feature>
<keyword evidence="8" id="KW-1185">Reference proteome</keyword>
<evidence type="ECO:0000256" key="5">
    <source>
        <dbReference type="SAM" id="Phobius"/>
    </source>
</evidence>
<dbReference type="AlphaFoldDB" id="A0A217EHC2"/>
<feature type="transmembrane region" description="Helical" evidence="5">
    <location>
        <begin position="344"/>
        <end position="365"/>
    </location>
</feature>
<feature type="transmembrane region" description="Helical" evidence="5">
    <location>
        <begin position="35"/>
        <end position="53"/>
    </location>
</feature>
<comment type="subcellular location">
    <subcellularLocation>
        <location evidence="1">Membrane</location>
        <topology evidence="1">Multi-pass membrane protein</topology>
    </subcellularLocation>
</comment>
<feature type="transmembrane region" description="Helical" evidence="5">
    <location>
        <begin position="219"/>
        <end position="235"/>
    </location>
</feature>
<feature type="transmembrane region" description="Helical" evidence="5">
    <location>
        <begin position="172"/>
        <end position="189"/>
    </location>
</feature>
<gene>
    <name evidence="7" type="ORF">SAMN05444584_1873</name>
</gene>
<evidence type="ECO:0000256" key="3">
    <source>
        <dbReference type="ARBA" id="ARBA00022989"/>
    </source>
</evidence>
<feature type="domain" description="O-antigen ligase-related" evidence="6">
    <location>
        <begin position="205"/>
        <end position="356"/>
    </location>
</feature>
<keyword evidence="7" id="KW-0436">Ligase</keyword>
<dbReference type="GO" id="GO:0016874">
    <property type="term" value="F:ligase activity"/>
    <property type="evidence" value="ECO:0007669"/>
    <property type="project" value="UniProtKB-KW"/>
</dbReference>
<feature type="transmembrane region" description="Helical" evidence="5">
    <location>
        <begin position="401"/>
        <end position="423"/>
    </location>
</feature>
<keyword evidence="3 5" id="KW-1133">Transmembrane helix</keyword>
<dbReference type="Proteomes" id="UP000243463">
    <property type="component" value="Unassembled WGS sequence"/>
</dbReference>
<accession>A0A217EHC2</accession>
<feature type="transmembrane region" description="Helical" evidence="5">
    <location>
        <begin position="196"/>
        <end position="213"/>
    </location>
</feature>
<evidence type="ECO:0000256" key="4">
    <source>
        <dbReference type="ARBA" id="ARBA00023136"/>
    </source>
</evidence>
<proteinExistence type="predicted"/>
<feature type="transmembrane region" description="Helical" evidence="5">
    <location>
        <begin position="103"/>
        <end position="124"/>
    </location>
</feature>
<keyword evidence="2 5" id="KW-0812">Transmembrane</keyword>
<feature type="transmembrane region" description="Helical" evidence="5">
    <location>
        <begin position="377"/>
        <end position="395"/>
    </location>
</feature>
<reference evidence="8" key="1">
    <citation type="submission" date="2017-06" db="EMBL/GenBank/DDBJ databases">
        <authorList>
            <person name="Varghese N."/>
            <person name="Submissions S."/>
        </authorList>
    </citation>
    <scope>NUCLEOTIDE SEQUENCE [LARGE SCALE GENOMIC DNA]</scope>
    <source>
        <strain evidence="8">ANC 5114</strain>
    </source>
</reference>
<evidence type="ECO:0000256" key="1">
    <source>
        <dbReference type="ARBA" id="ARBA00004141"/>
    </source>
</evidence>
<evidence type="ECO:0000259" key="6">
    <source>
        <dbReference type="Pfam" id="PF04932"/>
    </source>
</evidence>
<dbReference type="PANTHER" id="PTHR37422:SF13">
    <property type="entry name" value="LIPOPOLYSACCHARIDE BIOSYNTHESIS PROTEIN PA4999-RELATED"/>
    <property type="match status" value="1"/>
</dbReference>
<feature type="transmembrane region" description="Helical" evidence="5">
    <location>
        <begin position="12"/>
        <end position="29"/>
    </location>
</feature>
<protein>
    <submittedName>
        <fullName evidence="7">O-antigen ligase</fullName>
    </submittedName>
</protein>
<sequence>MPFSQFLKKADYLAFFISVVFFYIFYRIVFIKNGVSIFFILTIYSLLFLSICFKLEHIKYYFPKFSFFPVVTALSLWVLQVAFHPTPLANIASELTNTQILGMYNMNYLYGLPFVFLPCLLLISKYKVEHFFNMIVGFNLVYICFNCYLMFIKDYSRAHFFEHYNQIITYDFMMLGISSLVLLYSFYLHSILEKKYLAYCVLGSAVFAITLNLLHGTRGVWVIIPFLIIATAIFYRKSAKKFLIGFFMSIVLAAGFLSVNSDYIDQRLTAAYQDYTVIQDRSTQATSIGSRLIMWKTAVDHFESSPLVGVGIYQVAKHLCKMSQEGILAGSCLTHMHSIYFQELASRGIFGLAALLFSFLYPAFLFFKRWLVKPYSALRHLLTLSGIYTIGIVMLCGLTDFYFISNVSSTLYYLLVISLLTFIHREKPQVFE</sequence>
<feature type="transmembrane region" description="Helical" evidence="5">
    <location>
        <begin position="131"/>
        <end position="152"/>
    </location>
</feature>
<evidence type="ECO:0000256" key="2">
    <source>
        <dbReference type="ARBA" id="ARBA00022692"/>
    </source>
</evidence>
<feature type="transmembrane region" description="Helical" evidence="5">
    <location>
        <begin position="242"/>
        <end position="259"/>
    </location>
</feature>
<dbReference type="GO" id="GO:0016020">
    <property type="term" value="C:membrane"/>
    <property type="evidence" value="ECO:0007669"/>
    <property type="project" value="UniProtKB-SubCell"/>
</dbReference>
<evidence type="ECO:0000313" key="8">
    <source>
        <dbReference type="Proteomes" id="UP000243463"/>
    </source>
</evidence>
<dbReference type="EMBL" id="FZLN01000003">
    <property type="protein sequence ID" value="SNQ29901.1"/>
    <property type="molecule type" value="Genomic_DNA"/>
</dbReference>
<evidence type="ECO:0000313" key="7">
    <source>
        <dbReference type="EMBL" id="SNQ29901.1"/>
    </source>
</evidence>
<name>A0A217EHC2_9GAMM</name>
<keyword evidence="4 5" id="KW-0472">Membrane</keyword>
<dbReference type="PANTHER" id="PTHR37422">
    <property type="entry name" value="TEICHURONIC ACID BIOSYNTHESIS PROTEIN TUAE"/>
    <property type="match status" value="1"/>
</dbReference>
<dbReference type="InterPro" id="IPR007016">
    <property type="entry name" value="O-antigen_ligase-rel_domated"/>
</dbReference>
<dbReference type="InterPro" id="IPR051533">
    <property type="entry name" value="WaaL-like"/>
</dbReference>